<dbReference type="Pfam" id="PF13349">
    <property type="entry name" value="DUF4097"/>
    <property type="match status" value="1"/>
</dbReference>
<keyword evidence="2" id="KW-0812">Transmembrane</keyword>
<reference evidence="4 5" key="1">
    <citation type="submission" date="2019-02" db="EMBL/GenBank/DDBJ databases">
        <title>Deep-cultivation of Planctomycetes and their phenomic and genomic characterization uncovers novel biology.</title>
        <authorList>
            <person name="Wiegand S."/>
            <person name="Jogler M."/>
            <person name="Boedeker C."/>
            <person name="Pinto D."/>
            <person name="Vollmers J."/>
            <person name="Rivas-Marin E."/>
            <person name="Kohn T."/>
            <person name="Peeters S.H."/>
            <person name="Heuer A."/>
            <person name="Rast P."/>
            <person name="Oberbeckmann S."/>
            <person name="Bunk B."/>
            <person name="Jeske O."/>
            <person name="Meyerdierks A."/>
            <person name="Storesund J.E."/>
            <person name="Kallscheuer N."/>
            <person name="Luecker S."/>
            <person name="Lage O.M."/>
            <person name="Pohl T."/>
            <person name="Merkel B.J."/>
            <person name="Hornburger P."/>
            <person name="Mueller R.-W."/>
            <person name="Bruemmer F."/>
            <person name="Labrenz M."/>
            <person name="Spormann A.M."/>
            <person name="Op den Camp H."/>
            <person name="Overmann J."/>
            <person name="Amann R."/>
            <person name="Jetten M.S.M."/>
            <person name="Mascher T."/>
            <person name="Medema M.H."/>
            <person name="Devos D.P."/>
            <person name="Kaster A.-K."/>
            <person name="Ovreas L."/>
            <person name="Rohde M."/>
            <person name="Galperin M.Y."/>
            <person name="Jogler C."/>
        </authorList>
    </citation>
    <scope>NUCLEOTIDE SEQUENCE [LARGE SCALE GENOMIC DNA]</scope>
    <source>
        <strain evidence="4 5">ElP</strain>
    </source>
</reference>
<dbReference type="RefSeq" id="WP_145267912.1">
    <property type="nucleotide sequence ID" value="NZ_CP036426.1"/>
</dbReference>
<dbReference type="KEGG" id="tpla:ElP_14280"/>
<name>A0A518GY84_9BACT</name>
<keyword evidence="5" id="KW-1185">Reference proteome</keyword>
<dbReference type="Proteomes" id="UP000317835">
    <property type="component" value="Chromosome"/>
</dbReference>
<evidence type="ECO:0000259" key="3">
    <source>
        <dbReference type="Pfam" id="PF13349"/>
    </source>
</evidence>
<evidence type="ECO:0000313" key="5">
    <source>
        <dbReference type="Proteomes" id="UP000317835"/>
    </source>
</evidence>
<evidence type="ECO:0000256" key="2">
    <source>
        <dbReference type="SAM" id="Phobius"/>
    </source>
</evidence>
<keyword evidence="2" id="KW-0472">Membrane</keyword>
<dbReference type="InterPro" id="IPR025164">
    <property type="entry name" value="Toastrack_DUF4097"/>
</dbReference>
<dbReference type="EMBL" id="CP036426">
    <property type="protein sequence ID" value="QDV33554.1"/>
    <property type="molecule type" value="Genomic_DNA"/>
</dbReference>
<evidence type="ECO:0000256" key="1">
    <source>
        <dbReference type="SAM" id="MobiDB-lite"/>
    </source>
</evidence>
<feature type="region of interest" description="Disordered" evidence="1">
    <location>
        <begin position="13"/>
        <end position="38"/>
    </location>
</feature>
<evidence type="ECO:0000313" key="4">
    <source>
        <dbReference type="EMBL" id="QDV33554.1"/>
    </source>
</evidence>
<feature type="domain" description="DUF4097" evidence="3">
    <location>
        <begin position="165"/>
        <end position="310"/>
    </location>
</feature>
<dbReference type="OrthoDB" id="275851at2"/>
<keyword evidence="2" id="KW-1133">Transmembrane helix</keyword>
<feature type="transmembrane region" description="Helical" evidence="2">
    <location>
        <begin position="40"/>
        <end position="57"/>
    </location>
</feature>
<protein>
    <recommendedName>
        <fullName evidence="3">DUF4097 domain-containing protein</fullName>
    </recommendedName>
</protein>
<gene>
    <name evidence="4" type="ORF">ElP_14280</name>
</gene>
<dbReference type="AlphaFoldDB" id="A0A518GY84"/>
<organism evidence="4 5">
    <name type="scientific">Tautonia plasticadhaerens</name>
    <dbReference type="NCBI Taxonomy" id="2527974"/>
    <lineage>
        <taxon>Bacteria</taxon>
        <taxon>Pseudomonadati</taxon>
        <taxon>Planctomycetota</taxon>
        <taxon>Planctomycetia</taxon>
        <taxon>Isosphaerales</taxon>
        <taxon>Isosphaeraceae</taxon>
        <taxon>Tautonia</taxon>
    </lineage>
</organism>
<proteinExistence type="predicted"/>
<sequence length="313" mass="33380">MCKKRRCSTEGIRFLDENANPAPAGPSPAPKTPGKRRREWPIGTMTFLAVVGVGGLIRSGALRGEIEAKAVIEDRVEVDDAPRIEVETFEGPVRIHRGAVGEVSYQVETSARGDDEGDARRALDLIRPVIRADRGAVRIRVDHANTPGGWSGHAEVRLEVPADSQVRVVTRNGRVRVEEIHGSVAVKTGNGRIEVEDSAGPIVLETSNGSIDCEADDAIVSAETSNGSISFRGSLAPGSSRLTTSNGSVDVELPEHGRFRIDADSRNGRVVSDFPLDRGDDGATAVLASSDGGSADPRLLIRTRNGAIRIEQD</sequence>
<accession>A0A518GY84</accession>